<dbReference type="Proteomes" id="UP001189429">
    <property type="component" value="Unassembled WGS sequence"/>
</dbReference>
<gene>
    <name evidence="2" type="ORF">PCOR1329_LOCUS67931</name>
</gene>
<feature type="compositionally biased region" description="Acidic residues" evidence="1">
    <location>
        <begin position="120"/>
        <end position="134"/>
    </location>
</feature>
<feature type="non-terminal residue" evidence="2">
    <location>
        <position position="1"/>
    </location>
</feature>
<dbReference type="EMBL" id="CAUYUJ010018832">
    <property type="protein sequence ID" value="CAK0886632.1"/>
    <property type="molecule type" value="Genomic_DNA"/>
</dbReference>
<proteinExistence type="predicted"/>
<evidence type="ECO:0000256" key="1">
    <source>
        <dbReference type="SAM" id="MobiDB-lite"/>
    </source>
</evidence>
<feature type="compositionally biased region" description="Basic and acidic residues" evidence="1">
    <location>
        <begin position="99"/>
        <end position="114"/>
    </location>
</feature>
<accession>A0ABN9WJD9</accession>
<evidence type="ECO:0000313" key="3">
    <source>
        <dbReference type="Proteomes" id="UP001189429"/>
    </source>
</evidence>
<feature type="compositionally biased region" description="Low complexity" evidence="1">
    <location>
        <begin position="187"/>
        <end position="207"/>
    </location>
</feature>
<name>A0ABN9WJD9_9DINO</name>
<evidence type="ECO:0000313" key="2">
    <source>
        <dbReference type="EMBL" id="CAK0886632.1"/>
    </source>
</evidence>
<keyword evidence="3" id="KW-1185">Reference proteome</keyword>
<reference evidence="2" key="1">
    <citation type="submission" date="2023-10" db="EMBL/GenBank/DDBJ databases">
        <authorList>
            <person name="Chen Y."/>
            <person name="Shah S."/>
            <person name="Dougan E. K."/>
            <person name="Thang M."/>
            <person name="Chan C."/>
        </authorList>
    </citation>
    <scope>NUCLEOTIDE SEQUENCE [LARGE SCALE GENOMIC DNA]</scope>
</reference>
<organism evidence="2 3">
    <name type="scientific">Prorocentrum cordatum</name>
    <dbReference type="NCBI Taxonomy" id="2364126"/>
    <lineage>
        <taxon>Eukaryota</taxon>
        <taxon>Sar</taxon>
        <taxon>Alveolata</taxon>
        <taxon>Dinophyceae</taxon>
        <taxon>Prorocentrales</taxon>
        <taxon>Prorocentraceae</taxon>
        <taxon>Prorocentrum</taxon>
    </lineage>
</organism>
<sequence>DIAAEAAAGGELDPMQAAEQQLKEAEERKRAGGAMGTEPASKRQRTADAVTARKELLSEFQPAESFLGKRKGMIFKLGVKGLGYYEDSSIQELEARARRAAQEEREVVAEERRAAAPNPEEIDLQLDDDEDEPEPAPQPTNPEEIEINFEDIEEAPVPAQVFGGSLSGIREQAIAEAPEVEEPPLAEPAAQAEPGGSRARGALARFAKGGKGKGRGVQGEHGRATGYNPQC</sequence>
<feature type="region of interest" description="Disordered" evidence="1">
    <location>
        <begin position="99"/>
        <end position="154"/>
    </location>
</feature>
<comment type="caution">
    <text evidence="2">The sequence shown here is derived from an EMBL/GenBank/DDBJ whole genome shotgun (WGS) entry which is preliminary data.</text>
</comment>
<feature type="compositionally biased region" description="Acidic residues" evidence="1">
    <location>
        <begin position="143"/>
        <end position="154"/>
    </location>
</feature>
<feature type="region of interest" description="Disordered" evidence="1">
    <location>
        <begin position="175"/>
        <end position="231"/>
    </location>
</feature>
<feature type="region of interest" description="Disordered" evidence="1">
    <location>
        <begin position="1"/>
        <end position="50"/>
    </location>
</feature>
<protein>
    <submittedName>
        <fullName evidence="2">Uncharacterized protein</fullName>
    </submittedName>
</protein>
<feature type="compositionally biased region" description="Basic and acidic residues" evidence="1">
    <location>
        <begin position="21"/>
        <end position="30"/>
    </location>
</feature>